<dbReference type="PROSITE" id="PS50956">
    <property type="entry name" value="HTH_ASNC_2"/>
    <property type="match status" value="1"/>
</dbReference>
<dbReference type="InterPro" id="IPR019888">
    <property type="entry name" value="Tscrpt_reg_AsnC-like"/>
</dbReference>
<evidence type="ECO:0000259" key="4">
    <source>
        <dbReference type="PROSITE" id="PS50956"/>
    </source>
</evidence>
<dbReference type="GO" id="GO:0043565">
    <property type="term" value="F:sequence-specific DNA binding"/>
    <property type="evidence" value="ECO:0007669"/>
    <property type="project" value="InterPro"/>
</dbReference>
<proteinExistence type="predicted"/>
<keyword evidence="1" id="KW-0805">Transcription regulation</keyword>
<keyword evidence="3" id="KW-0804">Transcription</keyword>
<dbReference type="InterPro" id="IPR000485">
    <property type="entry name" value="AsnC-type_HTH_dom"/>
</dbReference>
<dbReference type="InterPro" id="IPR036390">
    <property type="entry name" value="WH_DNA-bd_sf"/>
</dbReference>
<dbReference type="Gene3D" id="1.10.10.10">
    <property type="entry name" value="Winged helix-like DNA-binding domain superfamily/Winged helix DNA-binding domain"/>
    <property type="match status" value="1"/>
</dbReference>
<dbReference type="AlphaFoldDB" id="A0A7I8DHL1"/>
<evidence type="ECO:0000256" key="3">
    <source>
        <dbReference type="ARBA" id="ARBA00023163"/>
    </source>
</evidence>
<keyword evidence="6" id="KW-1185">Reference proteome</keyword>
<organism evidence="5 6">
    <name type="scientific">Effusibacillus dendaii</name>
    <dbReference type="NCBI Taxonomy" id="2743772"/>
    <lineage>
        <taxon>Bacteria</taxon>
        <taxon>Bacillati</taxon>
        <taxon>Bacillota</taxon>
        <taxon>Bacilli</taxon>
        <taxon>Bacillales</taxon>
        <taxon>Alicyclobacillaceae</taxon>
        <taxon>Effusibacillus</taxon>
    </lineage>
</organism>
<sequence length="165" mass="18773">MDINSTSNQILHLLHENSQLSHETIATMLGIETAEVTSIIQQLEKERVILRYSAVINWDKVEKQKVTAVIDVKVTPQREVGFDAIAERIYRFPEVKSVSLMSGAYDLQVIVEENHLQDVARFVAQKLSTVEHVNSTTTHFLLKTYKSDGVIFDDHEDDQRLVIAP</sequence>
<evidence type="ECO:0000256" key="2">
    <source>
        <dbReference type="ARBA" id="ARBA00023125"/>
    </source>
</evidence>
<dbReference type="InterPro" id="IPR050684">
    <property type="entry name" value="HTH-Siroheme_Decarb"/>
</dbReference>
<dbReference type="InterPro" id="IPR011008">
    <property type="entry name" value="Dimeric_a/b-barrel"/>
</dbReference>
<protein>
    <submittedName>
        <fullName evidence="5">Putative HTH-type transcriptional regulator YugG</fullName>
    </submittedName>
</protein>
<feature type="domain" description="HTH asnC-type" evidence="4">
    <location>
        <begin position="9"/>
        <end position="83"/>
    </location>
</feature>
<dbReference type="SMART" id="SM00344">
    <property type="entry name" value="HTH_ASNC"/>
    <property type="match status" value="1"/>
</dbReference>
<evidence type="ECO:0000256" key="1">
    <source>
        <dbReference type="ARBA" id="ARBA00023015"/>
    </source>
</evidence>
<accession>A0A7I8DHL1</accession>
<dbReference type="GO" id="GO:0003700">
    <property type="term" value="F:DNA-binding transcription factor activity"/>
    <property type="evidence" value="ECO:0007669"/>
    <property type="project" value="InterPro"/>
</dbReference>
<dbReference type="Proteomes" id="UP000593802">
    <property type="component" value="Chromosome"/>
</dbReference>
<dbReference type="PANTHER" id="PTHR43413:SF7">
    <property type="entry name" value="HTH-TYPE TRANSCRIPTIONAL REGULATOR PTR2"/>
    <property type="match status" value="1"/>
</dbReference>
<keyword evidence="2" id="KW-0238">DNA-binding</keyword>
<gene>
    <name evidence="5" type="primary">yugG</name>
    <name evidence="5" type="ORF">skT53_34840</name>
</gene>
<dbReference type="KEGG" id="eff:skT53_34840"/>
<dbReference type="RefSeq" id="WP_200759096.1">
    <property type="nucleotide sequence ID" value="NZ_AP023366.1"/>
</dbReference>
<dbReference type="PANTHER" id="PTHR43413">
    <property type="entry name" value="TRANSCRIPTIONAL REGULATOR, ASNC FAMILY"/>
    <property type="match status" value="1"/>
</dbReference>
<name>A0A7I8DHL1_9BACL</name>
<dbReference type="Gene3D" id="3.30.70.920">
    <property type="match status" value="1"/>
</dbReference>
<reference evidence="5 6" key="1">
    <citation type="submission" date="2020-08" db="EMBL/GenBank/DDBJ databases">
        <title>Complete Genome Sequence of Effusibacillus dendaii Strain skT53, Isolated from Farmland soil.</title>
        <authorList>
            <person name="Konishi T."/>
            <person name="Kawasaki H."/>
        </authorList>
    </citation>
    <scope>NUCLEOTIDE SEQUENCE [LARGE SCALE GENOMIC DNA]</scope>
    <source>
        <strain evidence="6">skT53</strain>
    </source>
</reference>
<dbReference type="SUPFAM" id="SSF46785">
    <property type="entry name" value="Winged helix' DNA-binding domain"/>
    <property type="match status" value="1"/>
</dbReference>
<evidence type="ECO:0000313" key="5">
    <source>
        <dbReference type="EMBL" id="BCJ88499.1"/>
    </source>
</evidence>
<dbReference type="EMBL" id="AP023366">
    <property type="protein sequence ID" value="BCJ88499.1"/>
    <property type="molecule type" value="Genomic_DNA"/>
</dbReference>
<dbReference type="InterPro" id="IPR019887">
    <property type="entry name" value="Tscrpt_reg_AsnC/Lrp_C"/>
</dbReference>
<dbReference type="SUPFAM" id="SSF54909">
    <property type="entry name" value="Dimeric alpha+beta barrel"/>
    <property type="match status" value="1"/>
</dbReference>
<dbReference type="Pfam" id="PF01037">
    <property type="entry name" value="AsnC_trans_reg"/>
    <property type="match status" value="1"/>
</dbReference>
<dbReference type="InterPro" id="IPR036388">
    <property type="entry name" value="WH-like_DNA-bd_sf"/>
</dbReference>
<evidence type="ECO:0000313" key="6">
    <source>
        <dbReference type="Proteomes" id="UP000593802"/>
    </source>
</evidence>